<dbReference type="AlphaFoldDB" id="A0A8T1V6R3"/>
<evidence type="ECO:0000259" key="6">
    <source>
        <dbReference type="Pfam" id="PF01915"/>
    </source>
</evidence>
<evidence type="ECO:0000256" key="1">
    <source>
        <dbReference type="ARBA" id="ARBA00000448"/>
    </source>
</evidence>
<comment type="caution">
    <text evidence="7">The sequence shown here is derived from an EMBL/GenBank/DDBJ whole genome shotgun (WGS) entry which is preliminary data.</text>
</comment>
<name>A0A8T1V6R3_9STRA</name>
<evidence type="ECO:0000256" key="2">
    <source>
        <dbReference type="ARBA" id="ARBA00005336"/>
    </source>
</evidence>
<dbReference type="Proteomes" id="UP000694044">
    <property type="component" value="Unassembled WGS sequence"/>
</dbReference>
<evidence type="ECO:0000256" key="3">
    <source>
        <dbReference type="ARBA" id="ARBA00012744"/>
    </source>
</evidence>
<dbReference type="EMBL" id="JAGDFM010000924">
    <property type="protein sequence ID" value="KAG7375789.1"/>
    <property type="molecule type" value="Genomic_DNA"/>
</dbReference>
<dbReference type="Pfam" id="PF01915">
    <property type="entry name" value="Glyco_hydro_3_C"/>
    <property type="match status" value="1"/>
</dbReference>
<keyword evidence="4" id="KW-0732">Signal</keyword>
<dbReference type="InterPro" id="IPR002772">
    <property type="entry name" value="Glyco_hydro_3_C"/>
</dbReference>
<evidence type="ECO:0000256" key="5">
    <source>
        <dbReference type="ARBA" id="ARBA00023295"/>
    </source>
</evidence>
<gene>
    <name evidence="7" type="ORF">PHYPSEUDO_015246</name>
</gene>
<sequence length="213" mass="23737">MILVRRLDDDGFSEINALHTFHRTARSEAEGTKLSLERTSIDMSMVGLDLSFTNATTALLEEEPDILERLKESGRRVIKLKLQLGLYDDPRNNDSTLPLSKDASAFLTGHSAHNIGYQCGGWARAGDYTDEDLAAAKQYASLAEYTVAVIGEEVYEEKTGDIDDLALHLGQIEYVKALASTGTKVIVVLFEGRLRILNDIRECLRRDQRDAFV</sequence>
<keyword evidence="8" id="KW-1185">Reference proteome</keyword>
<keyword evidence="5" id="KW-0326">Glycosidase</keyword>
<comment type="catalytic activity">
    <reaction evidence="1">
        <text>Hydrolysis of terminal, non-reducing beta-D-glucosyl residues with release of beta-D-glucose.</text>
        <dbReference type="EC" id="3.2.1.21"/>
    </reaction>
</comment>
<dbReference type="InterPro" id="IPR051915">
    <property type="entry name" value="Cellulose_Degrad_GH3"/>
</dbReference>
<feature type="domain" description="Glycoside hydrolase family 3 C-terminal" evidence="6">
    <location>
        <begin position="92"/>
        <end position="200"/>
    </location>
</feature>
<evidence type="ECO:0000313" key="7">
    <source>
        <dbReference type="EMBL" id="KAG7375789.1"/>
    </source>
</evidence>
<evidence type="ECO:0000313" key="8">
    <source>
        <dbReference type="Proteomes" id="UP000694044"/>
    </source>
</evidence>
<evidence type="ECO:0000256" key="4">
    <source>
        <dbReference type="ARBA" id="ARBA00022729"/>
    </source>
</evidence>
<reference evidence="7" key="1">
    <citation type="submission" date="2021-02" db="EMBL/GenBank/DDBJ databases">
        <authorList>
            <person name="Palmer J.M."/>
        </authorList>
    </citation>
    <scope>NUCLEOTIDE SEQUENCE</scope>
    <source>
        <strain evidence="7">SCRP734</strain>
    </source>
</reference>
<dbReference type="GO" id="GO:0008422">
    <property type="term" value="F:beta-glucosidase activity"/>
    <property type="evidence" value="ECO:0007669"/>
    <property type="project" value="UniProtKB-EC"/>
</dbReference>
<protein>
    <recommendedName>
        <fullName evidence="3">beta-glucosidase</fullName>
        <ecNumber evidence="3">3.2.1.21</ecNumber>
    </recommendedName>
</protein>
<organism evidence="7 8">
    <name type="scientific">Phytophthora pseudosyringae</name>
    <dbReference type="NCBI Taxonomy" id="221518"/>
    <lineage>
        <taxon>Eukaryota</taxon>
        <taxon>Sar</taxon>
        <taxon>Stramenopiles</taxon>
        <taxon>Oomycota</taxon>
        <taxon>Peronosporomycetes</taxon>
        <taxon>Peronosporales</taxon>
        <taxon>Peronosporaceae</taxon>
        <taxon>Phytophthora</taxon>
    </lineage>
</organism>
<dbReference type="GO" id="GO:0009251">
    <property type="term" value="P:glucan catabolic process"/>
    <property type="evidence" value="ECO:0007669"/>
    <property type="project" value="TreeGrafter"/>
</dbReference>
<comment type="similarity">
    <text evidence="2">Belongs to the glycosyl hydrolase 3 family.</text>
</comment>
<accession>A0A8T1V6R3</accession>
<dbReference type="EC" id="3.2.1.21" evidence="3"/>
<dbReference type="PANTHER" id="PTHR30620:SF16">
    <property type="entry name" value="LYSOSOMAL BETA GLUCOSIDASE"/>
    <property type="match status" value="1"/>
</dbReference>
<keyword evidence="5" id="KW-0378">Hydrolase</keyword>
<proteinExistence type="inferred from homology"/>
<dbReference type="PANTHER" id="PTHR30620">
    <property type="entry name" value="PERIPLASMIC BETA-GLUCOSIDASE-RELATED"/>
    <property type="match status" value="1"/>
</dbReference>